<dbReference type="Proteomes" id="UP000540568">
    <property type="component" value="Unassembled WGS sequence"/>
</dbReference>
<feature type="transmembrane region" description="Helical" evidence="1">
    <location>
        <begin position="82"/>
        <end position="100"/>
    </location>
</feature>
<evidence type="ECO:0000256" key="1">
    <source>
        <dbReference type="SAM" id="Phobius"/>
    </source>
</evidence>
<keyword evidence="3" id="KW-1185">Reference proteome</keyword>
<evidence type="ECO:0000313" key="2">
    <source>
        <dbReference type="EMBL" id="MBA8810600.1"/>
    </source>
</evidence>
<dbReference type="AlphaFoldDB" id="A0A7W3PFY0"/>
<name>A0A7W3PFY0_9MICO</name>
<dbReference type="Pfam" id="PF19545">
    <property type="entry name" value="DUF6069"/>
    <property type="match status" value="1"/>
</dbReference>
<dbReference type="InterPro" id="IPR045713">
    <property type="entry name" value="DUF6069"/>
</dbReference>
<protein>
    <submittedName>
        <fullName evidence="2">Putative small integral membrane protein</fullName>
    </submittedName>
</protein>
<feature type="transmembrane region" description="Helical" evidence="1">
    <location>
        <begin position="106"/>
        <end position="126"/>
    </location>
</feature>
<gene>
    <name evidence="2" type="ORF">FHX71_004576</name>
</gene>
<keyword evidence="1" id="KW-0472">Membrane</keyword>
<sequence length="143" mass="13965">MAQNLVTRSPWPAWTVPFAAAAAAVVVWLIGTALGVDPEARTGAATQPVTVVAAAVAALVAGLAGWGARAVLARLAKGGGEVAWRVLCGVALLVSLLGAASGTTPASVALLVAEHVVVGAVIAVGLRRAGRRATAPAVPAVPA</sequence>
<accession>A0A7W3PFY0</accession>
<dbReference type="RefSeq" id="WP_182619678.1">
    <property type="nucleotide sequence ID" value="NZ_BAAATF010000015.1"/>
</dbReference>
<organism evidence="2 3">
    <name type="scientific">Promicromonospora sukumoe</name>
    <dbReference type="NCBI Taxonomy" id="88382"/>
    <lineage>
        <taxon>Bacteria</taxon>
        <taxon>Bacillati</taxon>
        <taxon>Actinomycetota</taxon>
        <taxon>Actinomycetes</taxon>
        <taxon>Micrococcales</taxon>
        <taxon>Promicromonosporaceae</taxon>
        <taxon>Promicromonospora</taxon>
    </lineage>
</organism>
<comment type="caution">
    <text evidence="2">The sequence shown here is derived from an EMBL/GenBank/DDBJ whole genome shotgun (WGS) entry which is preliminary data.</text>
</comment>
<keyword evidence="1" id="KW-0812">Transmembrane</keyword>
<proteinExistence type="predicted"/>
<keyword evidence="1" id="KW-1133">Transmembrane helix</keyword>
<reference evidence="2 3" key="1">
    <citation type="submission" date="2020-07" db="EMBL/GenBank/DDBJ databases">
        <title>Sequencing the genomes of 1000 actinobacteria strains.</title>
        <authorList>
            <person name="Klenk H.-P."/>
        </authorList>
    </citation>
    <scope>NUCLEOTIDE SEQUENCE [LARGE SCALE GENOMIC DNA]</scope>
    <source>
        <strain evidence="2 3">DSM 44121</strain>
    </source>
</reference>
<feature type="transmembrane region" description="Helical" evidence="1">
    <location>
        <begin position="51"/>
        <end position="70"/>
    </location>
</feature>
<dbReference type="EMBL" id="JACGWV010000002">
    <property type="protein sequence ID" value="MBA8810600.1"/>
    <property type="molecule type" value="Genomic_DNA"/>
</dbReference>
<evidence type="ECO:0000313" key="3">
    <source>
        <dbReference type="Proteomes" id="UP000540568"/>
    </source>
</evidence>
<feature type="transmembrane region" description="Helical" evidence="1">
    <location>
        <begin position="12"/>
        <end position="31"/>
    </location>
</feature>